<accession>A0A9Q8X4L3</accession>
<reference evidence="1" key="1">
    <citation type="submission" date="2022-05" db="EMBL/GenBank/DDBJ databases">
        <title>Single-amplified genomics reveal most streamlined microbe among free-living bacteria.</title>
        <authorList>
            <person name="Roda-Garcia J."/>
            <person name="Haro-Moreno J.M."/>
            <person name="Rodriguez-Valera F."/>
            <person name="Almagro-Moreno S."/>
            <person name="Lopez-Perez M."/>
        </authorList>
    </citation>
    <scope>NUCLEOTIDE SEQUENCE</scope>
    <source>
        <strain evidence="1">TMED112-D2-2</strain>
    </source>
</reference>
<dbReference type="Proteomes" id="UP001056381">
    <property type="component" value="Chromosome"/>
</dbReference>
<gene>
    <name evidence="1" type="ORF">M9B40_02160</name>
</gene>
<protein>
    <submittedName>
        <fullName evidence="1">Uncharacterized protein</fullName>
    </submittedName>
</protein>
<dbReference type="AlphaFoldDB" id="A0A9Q8X4L3"/>
<dbReference type="EMBL" id="CP097966">
    <property type="protein sequence ID" value="URQ63586.1"/>
    <property type="molecule type" value="Genomic_DNA"/>
</dbReference>
<keyword evidence="2" id="KW-1185">Reference proteome</keyword>
<proteinExistence type="predicted"/>
<organism evidence="1 2">
    <name type="scientific">SAR86 cluster bacterium</name>
    <dbReference type="NCBI Taxonomy" id="2030880"/>
    <lineage>
        <taxon>Bacteria</taxon>
        <taxon>Pseudomonadati</taxon>
        <taxon>Pseudomonadota</taxon>
        <taxon>Gammaproteobacteria</taxon>
        <taxon>SAR86 cluster</taxon>
    </lineage>
</organism>
<name>A0A9Q8X4L3_9GAMM</name>
<sequence>MYVQSEASFKLPKKELLDLVRKPGALELYHPFCKKNEVITWPGSNSMDKVLYFSGLEYTREIYNWHENGYDLRIGAKRRDTIVNWIVSEKKGISTLKVRVNPSLPYKNPLIKWLAWNLYVKHKLQSYIESVMMGFKYYLDNKKRVEANQFGKHSWFS</sequence>
<evidence type="ECO:0000313" key="1">
    <source>
        <dbReference type="EMBL" id="URQ63586.1"/>
    </source>
</evidence>
<evidence type="ECO:0000313" key="2">
    <source>
        <dbReference type="Proteomes" id="UP001056381"/>
    </source>
</evidence>